<comment type="caution">
    <text evidence="3">The sequence shown here is derived from an EMBL/GenBank/DDBJ whole genome shotgun (WGS) entry which is preliminary data.</text>
</comment>
<dbReference type="InterPro" id="IPR025558">
    <property type="entry name" value="DUF4283"/>
</dbReference>
<dbReference type="EMBL" id="QGNW01000573">
    <property type="protein sequence ID" value="RVW67642.1"/>
    <property type="molecule type" value="Genomic_DNA"/>
</dbReference>
<feature type="domain" description="DUF4283" evidence="2">
    <location>
        <begin position="116"/>
        <end position="199"/>
    </location>
</feature>
<feature type="region of interest" description="Disordered" evidence="1">
    <location>
        <begin position="235"/>
        <end position="257"/>
    </location>
</feature>
<reference evidence="3 4" key="1">
    <citation type="journal article" date="2018" name="PLoS Genet.">
        <title>Population sequencing reveals clonal diversity and ancestral inbreeding in the grapevine cultivar Chardonnay.</title>
        <authorList>
            <person name="Roach M.J."/>
            <person name="Johnson D.L."/>
            <person name="Bohlmann J."/>
            <person name="van Vuuren H.J."/>
            <person name="Jones S.J."/>
            <person name="Pretorius I.S."/>
            <person name="Schmidt S.A."/>
            <person name="Borneman A.R."/>
        </authorList>
    </citation>
    <scope>NUCLEOTIDE SEQUENCE [LARGE SCALE GENOMIC DNA]</scope>
    <source>
        <strain evidence="4">cv. Chardonnay</strain>
        <tissue evidence="3">Leaf</tissue>
    </source>
</reference>
<dbReference type="AlphaFoldDB" id="A0A438G613"/>
<name>A0A438G613_VITVI</name>
<evidence type="ECO:0000259" key="2">
    <source>
        <dbReference type="Pfam" id="PF14111"/>
    </source>
</evidence>
<proteinExistence type="predicted"/>
<dbReference type="PANTHER" id="PTHR34427">
    <property type="entry name" value="DUF4283 DOMAIN PROTEIN"/>
    <property type="match status" value="1"/>
</dbReference>
<evidence type="ECO:0000313" key="3">
    <source>
        <dbReference type="EMBL" id="RVW67642.1"/>
    </source>
</evidence>
<evidence type="ECO:0000313" key="4">
    <source>
        <dbReference type="Proteomes" id="UP000288805"/>
    </source>
</evidence>
<sequence>MKVGGRAWFGVESKSFEILVELSKGKLFGFGERGLSLLLEGVEDCCQKESSKEFKNSKVEGGRSYKLQLCNNEGKGFPRGWFVLAQKLRAYLVEHRESRIEAFKFGGVNLFNKMQYLNRCLVGKWGEDMEEGPLISSLEGWARYHWRLKGNLSLLPLGGSWILFEFKLAREAEKALQEGLSVFRQRPLKLERWSPTICCLMGDACGGYVGVDKETARVNLWWEIPPWVASVVPRAESQEEGEKKGSDTRATSRMGLAGSNLAEKVSLPGKMRLVEEATLLVSFEGRLQQEV</sequence>
<gene>
    <name evidence="3" type="ORF">CK203_063060</name>
</gene>
<protein>
    <recommendedName>
        <fullName evidence="2">DUF4283 domain-containing protein</fullName>
    </recommendedName>
</protein>
<feature type="compositionally biased region" description="Basic and acidic residues" evidence="1">
    <location>
        <begin position="236"/>
        <end position="247"/>
    </location>
</feature>
<organism evidence="3 4">
    <name type="scientific">Vitis vinifera</name>
    <name type="common">Grape</name>
    <dbReference type="NCBI Taxonomy" id="29760"/>
    <lineage>
        <taxon>Eukaryota</taxon>
        <taxon>Viridiplantae</taxon>
        <taxon>Streptophyta</taxon>
        <taxon>Embryophyta</taxon>
        <taxon>Tracheophyta</taxon>
        <taxon>Spermatophyta</taxon>
        <taxon>Magnoliopsida</taxon>
        <taxon>eudicotyledons</taxon>
        <taxon>Gunneridae</taxon>
        <taxon>Pentapetalae</taxon>
        <taxon>rosids</taxon>
        <taxon>Vitales</taxon>
        <taxon>Vitaceae</taxon>
        <taxon>Viteae</taxon>
        <taxon>Vitis</taxon>
    </lineage>
</organism>
<evidence type="ECO:0000256" key="1">
    <source>
        <dbReference type="SAM" id="MobiDB-lite"/>
    </source>
</evidence>
<accession>A0A438G613</accession>
<dbReference type="PANTHER" id="PTHR34427:SF5">
    <property type="entry name" value="DUF4283 DOMAIN-CONTAINING PROTEIN"/>
    <property type="match status" value="1"/>
</dbReference>
<dbReference type="Proteomes" id="UP000288805">
    <property type="component" value="Unassembled WGS sequence"/>
</dbReference>
<dbReference type="Pfam" id="PF14111">
    <property type="entry name" value="DUF4283"/>
    <property type="match status" value="1"/>
</dbReference>